<comment type="caution">
    <text evidence="2">The sequence shown here is derived from an EMBL/GenBank/DDBJ whole genome shotgun (WGS) entry which is preliminary data.</text>
</comment>
<dbReference type="RefSeq" id="WP_175604479.1">
    <property type="nucleotide sequence ID" value="NZ_JABWGO010000010.1"/>
</dbReference>
<sequence length="192" mass="21389">MRTYGKALSVVAVAAALSATLSAATMASPASAAVTIKMERVYTESVWESMGIQFTCPPNQVLTGRSHYGDERARTTYYCSRILINDEQVQVHAGDWTSPQRESRSDYSAPDHQVIVGRWHQDDENGDTRYRTAALYWQGRQVLLTDGDTSGEYKESSHSWQAATGKVMTGRVHYGDENSKTWYRFATVSFAG</sequence>
<proteinExistence type="predicted"/>
<dbReference type="Proteomes" id="UP000546126">
    <property type="component" value="Unassembled WGS sequence"/>
</dbReference>
<evidence type="ECO:0000313" key="3">
    <source>
        <dbReference type="Proteomes" id="UP000546126"/>
    </source>
</evidence>
<reference evidence="2 3" key="1">
    <citation type="submission" date="2020-06" db="EMBL/GenBank/DDBJ databases">
        <authorList>
            <person name="Chanama M."/>
        </authorList>
    </citation>
    <scope>NUCLEOTIDE SEQUENCE [LARGE SCALE GENOMIC DNA]</scope>
    <source>
        <strain evidence="2 3">TBRC6557</strain>
    </source>
</reference>
<keyword evidence="3" id="KW-1185">Reference proteome</keyword>
<evidence type="ECO:0008006" key="4">
    <source>
        <dbReference type="Google" id="ProtNLM"/>
    </source>
</evidence>
<feature type="chain" id="PRO_5031106812" description="Secreted protein" evidence="1">
    <location>
        <begin position="33"/>
        <end position="192"/>
    </location>
</feature>
<evidence type="ECO:0000313" key="2">
    <source>
        <dbReference type="EMBL" id="NUW45005.1"/>
    </source>
</evidence>
<gene>
    <name evidence="2" type="ORF">HT134_33505</name>
</gene>
<evidence type="ECO:0000256" key="1">
    <source>
        <dbReference type="SAM" id="SignalP"/>
    </source>
</evidence>
<dbReference type="EMBL" id="JABWGO010000010">
    <property type="protein sequence ID" value="NUW45005.1"/>
    <property type="molecule type" value="Genomic_DNA"/>
</dbReference>
<feature type="signal peptide" evidence="1">
    <location>
        <begin position="1"/>
        <end position="32"/>
    </location>
</feature>
<protein>
    <recommendedName>
        <fullName evidence="4">Secreted protein</fullName>
    </recommendedName>
</protein>
<dbReference type="AlphaFoldDB" id="A0A7Y6MFG4"/>
<keyword evidence="1" id="KW-0732">Signal</keyword>
<organism evidence="2 3">
    <name type="scientific">Nonomuraea rhodomycinica</name>
    <dbReference type="NCBI Taxonomy" id="1712872"/>
    <lineage>
        <taxon>Bacteria</taxon>
        <taxon>Bacillati</taxon>
        <taxon>Actinomycetota</taxon>
        <taxon>Actinomycetes</taxon>
        <taxon>Streptosporangiales</taxon>
        <taxon>Streptosporangiaceae</taxon>
        <taxon>Nonomuraea</taxon>
    </lineage>
</organism>
<accession>A0A7Y6MFG4</accession>
<name>A0A7Y6MFG4_9ACTN</name>